<sequence>MKVASILTALALLVTTPTAAIAGANGFTLVNQSGSGITSLSIRRTGTQAWQPVGNALSLGARSKVAFADEDCAFDIRATLAGDGEAIWRGVNLCEVTNVTLQRNAAGATWVEYD</sequence>
<reference evidence="2 3" key="1">
    <citation type="submission" date="2020-08" db="EMBL/GenBank/DDBJ databases">
        <title>Genome sequence of Sphingomonas rhizophila KACC 19189T.</title>
        <authorList>
            <person name="Hyun D.-W."/>
            <person name="Bae J.-W."/>
        </authorList>
    </citation>
    <scope>NUCLEOTIDE SEQUENCE [LARGE SCALE GENOMIC DNA]</scope>
    <source>
        <strain evidence="2 3">KACC 19189</strain>
    </source>
</reference>
<dbReference type="RefSeq" id="WP_187542465.1">
    <property type="nucleotide sequence ID" value="NZ_CP060717.1"/>
</dbReference>
<gene>
    <name evidence="2" type="ORF">H9L12_02390</name>
</gene>
<keyword evidence="3" id="KW-1185">Reference proteome</keyword>
<evidence type="ECO:0000313" key="3">
    <source>
        <dbReference type="Proteomes" id="UP000515955"/>
    </source>
</evidence>
<dbReference type="EMBL" id="CP060717">
    <property type="protein sequence ID" value="QNN65474.1"/>
    <property type="molecule type" value="Genomic_DNA"/>
</dbReference>
<feature type="signal peptide" evidence="1">
    <location>
        <begin position="1"/>
        <end position="22"/>
    </location>
</feature>
<accession>A0A7G9SC99</accession>
<dbReference type="KEGG" id="srhi:H9L12_02390"/>
<dbReference type="AlphaFoldDB" id="A0A7G9SC99"/>
<feature type="chain" id="PRO_5028957214" evidence="1">
    <location>
        <begin position="23"/>
        <end position="114"/>
    </location>
</feature>
<evidence type="ECO:0000313" key="2">
    <source>
        <dbReference type="EMBL" id="QNN65474.1"/>
    </source>
</evidence>
<proteinExistence type="predicted"/>
<protein>
    <submittedName>
        <fullName evidence="2">Uncharacterized protein</fullName>
    </submittedName>
</protein>
<name>A0A7G9SC99_9SPHN</name>
<keyword evidence="1" id="KW-0732">Signal</keyword>
<evidence type="ECO:0000256" key="1">
    <source>
        <dbReference type="SAM" id="SignalP"/>
    </source>
</evidence>
<dbReference type="Proteomes" id="UP000515955">
    <property type="component" value="Chromosome"/>
</dbReference>
<organism evidence="2 3">
    <name type="scientific">Sphingomonas rhizophila</name>
    <dbReference type="NCBI Taxonomy" id="2071607"/>
    <lineage>
        <taxon>Bacteria</taxon>
        <taxon>Pseudomonadati</taxon>
        <taxon>Pseudomonadota</taxon>
        <taxon>Alphaproteobacteria</taxon>
        <taxon>Sphingomonadales</taxon>
        <taxon>Sphingomonadaceae</taxon>
        <taxon>Sphingomonas</taxon>
    </lineage>
</organism>